<dbReference type="InParanoid" id="A0A1Q3BD50"/>
<dbReference type="PANTHER" id="PTHR48475">
    <property type="entry name" value="RIBONUCLEASE H"/>
    <property type="match status" value="1"/>
</dbReference>
<dbReference type="AlphaFoldDB" id="A0A1Q3BD50"/>
<feature type="non-terminal residue" evidence="1">
    <location>
        <position position="1"/>
    </location>
</feature>
<dbReference type="OrthoDB" id="1398895at2759"/>
<protein>
    <submittedName>
        <fullName evidence="1">Uncharacterized protein</fullName>
    </submittedName>
</protein>
<proteinExistence type="predicted"/>
<organism evidence="1 2">
    <name type="scientific">Cephalotus follicularis</name>
    <name type="common">Albany pitcher plant</name>
    <dbReference type="NCBI Taxonomy" id="3775"/>
    <lineage>
        <taxon>Eukaryota</taxon>
        <taxon>Viridiplantae</taxon>
        <taxon>Streptophyta</taxon>
        <taxon>Embryophyta</taxon>
        <taxon>Tracheophyta</taxon>
        <taxon>Spermatophyta</taxon>
        <taxon>Magnoliopsida</taxon>
        <taxon>eudicotyledons</taxon>
        <taxon>Gunneridae</taxon>
        <taxon>Pentapetalae</taxon>
        <taxon>rosids</taxon>
        <taxon>fabids</taxon>
        <taxon>Oxalidales</taxon>
        <taxon>Cephalotaceae</taxon>
        <taxon>Cephalotus</taxon>
    </lineage>
</organism>
<dbReference type="EMBL" id="BDDD01000446">
    <property type="protein sequence ID" value="GAV65956.1"/>
    <property type="molecule type" value="Genomic_DNA"/>
</dbReference>
<keyword evidence="2" id="KW-1185">Reference proteome</keyword>
<gene>
    <name evidence="1" type="ORF">CFOL_v3_09468</name>
</gene>
<accession>A0A1Q3BD50</accession>
<evidence type="ECO:0000313" key="2">
    <source>
        <dbReference type="Proteomes" id="UP000187406"/>
    </source>
</evidence>
<comment type="caution">
    <text evidence="1">The sequence shown here is derived from an EMBL/GenBank/DDBJ whole genome shotgun (WGS) entry which is preliminary data.</text>
</comment>
<reference evidence="2" key="1">
    <citation type="submission" date="2016-04" db="EMBL/GenBank/DDBJ databases">
        <title>Cephalotus genome sequencing.</title>
        <authorList>
            <person name="Fukushima K."/>
            <person name="Hasebe M."/>
            <person name="Fang X."/>
        </authorList>
    </citation>
    <scope>NUCLEOTIDE SEQUENCE [LARGE SCALE GENOMIC DNA]</scope>
    <source>
        <strain evidence="2">cv. St1</strain>
    </source>
</reference>
<dbReference type="Proteomes" id="UP000187406">
    <property type="component" value="Unassembled WGS sequence"/>
</dbReference>
<name>A0A1Q3BD50_CEPFO</name>
<evidence type="ECO:0000313" key="1">
    <source>
        <dbReference type="EMBL" id="GAV65956.1"/>
    </source>
</evidence>
<dbReference type="Gene3D" id="1.10.340.70">
    <property type="match status" value="1"/>
</dbReference>
<dbReference type="PANTHER" id="PTHR48475:SF1">
    <property type="entry name" value="RNASE H TYPE-1 DOMAIN-CONTAINING PROTEIN"/>
    <property type="match status" value="1"/>
</dbReference>
<sequence>IGKKLKILAFNYCLYDGELYRKWHDGLLLRCLGFEEVMQVMLEVHEGTCGEHQSNLKMHWLIRRHGCFWPTITPIVLSMQRVVGPVRGTVIFKMFLQPNFIPL</sequence>